<sequence length="102" mass="11331">MPLLRWPSVDQQLWVLCFLCPPAACYAIKFIYDGPLAADFNTLDLALNLLLTLCCFVPGVCHALYLFGRYKGVALCLALDAWVAAQAAAVLRRRRERAQASD</sequence>
<feature type="transmembrane region" description="Helical" evidence="6">
    <location>
        <begin position="12"/>
        <end position="32"/>
    </location>
</feature>
<evidence type="ECO:0000256" key="5">
    <source>
        <dbReference type="ARBA" id="ARBA00023136"/>
    </source>
</evidence>
<comment type="caution">
    <text evidence="7">The sequence shown here is derived from an EMBL/GenBank/DDBJ whole genome shotgun (WGS) entry which is preliminary data.</text>
</comment>
<proteinExistence type="inferred from homology"/>
<comment type="similarity">
    <text evidence="2">Belongs to the UPF0057 (PMP3) family.</text>
</comment>
<dbReference type="EMBL" id="JAEHOE010000011">
    <property type="protein sequence ID" value="KAG2498092.1"/>
    <property type="molecule type" value="Genomic_DNA"/>
</dbReference>
<accession>A0A835Y893</accession>
<dbReference type="AlphaFoldDB" id="A0A835Y893"/>
<dbReference type="Pfam" id="PF01679">
    <property type="entry name" value="Pmp3"/>
    <property type="match status" value="1"/>
</dbReference>
<evidence type="ECO:0000313" key="8">
    <source>
        <dbReference type="Proteomes" id="UP000612055"/>
    </source>
</evidence>
<dbReference type="InterPro" id="IPR000612">
    <property type="entry name" value="PMP3"/>
</dbReference>
<evidence type="ECO:0000256" key="2">
    <source>
        <dbReference type="ARBA" id="ARBA00009530"/>
    </source>
</evidence>
<keyword evidence="3 6" id="KW-0812">Transmembrane</keyword>
<evidence type="ECO:0000256" key="6">
    <source>
        <dbReference type="SAM" id="Phobius"/>
    </source>
</evidence>
<organism evidence="7 8">
    <name type="scientific">Edaphochlamys debaryana</name>
    <dbReference type="NCBI Taxonomy" id="47281"/>
    <lineage>
        <taxon>Eukaryota</taxon>
        <taxon>Viridiplantae</taxon>
        <taxon>Chlorophyta</taxon>
        <taxon>core chlorophytes</taxon>
        <taxon>Chlorophyceae</taxon>
        <taxon>CS clade</taxon>
        <taxon>Chlamydomonadales</taxon>
        <taxon>Chlamydomonadales incertae sedis</taxon>
        <taxon>Edaphochlamys</taxon>
    </lineage>
</organism>
<comment type="subcellular location">
    <subcellularLocation>
        <location evidence="1">Membrane</location>
    </subcellularLocation>
</comment>
<evidence type="ECO:0000313" key="7">
    <source>
        <dbReference type="EMBL" id="KAG2498092.1"/>
    </source>
</evidence>
<keyword evidence="8" id="KW-1185">Reference proteome</keyword>
<evidence type="ECO:0000256" key="1">
    <source>
        <dbReference type="ARBA" id="ARBA00004370"/>
    </source>
</evidence>
<name>A0A835Y893_9CHLO</name>
<reference evidence="7" key="1">
    <citation type="journal article" date="2020" name="bioRxiv">
        <title>Comparative genomics of Chlamydomonas.</title>
        <authorList>
            <person name="Craig R.J."/>
            <person name="Hasan A.R."/>
            <person name="Ness R.W."/>
            <person name="Keightley P.D."/>
        </authorList>
    </citation>
    <scope>NUCLEOTIDE SEQUENCE</scope>
    <source>
        <strain evidence="7">CCAP 11/70</strain>
    </source>
</reference>
<gene>
    <name evidence="7" type="ORF">HYH03_003850</name>
</gene>
<dbReference type="GO" id="GO:0016020">
    <property type="term" value="C:membrane"/>
    <property type="evidence" value="ECO:0007669"/>
    <property type="project" value="UniProtKB-SubCell"/>
</dbReference>
<keyword evidence="5 6" id="KW-0472">Membrane</keyword>
<keyword evidence="4 6" id="KW-1133">Transmembrane helix</keyword>
<evidence type="ECO:0000256" key="4">
    <source>
        <dbReference type="ARBA" id="ARBA00022989"/>
    </source>
</evidence>
<feature type="transmembrane region" description="Helical" evidence="6">
    <location>
        <begin position="44"/>
        <end position="66"/>
    </location>
</feature>
<protein>
    <submittedName>
        <fullName evidence="7">Uncharacterized protein</fullName>
    </submittedName>
</protein>
<evidence type="ECO:0000256" key="3">
    <source>
        <dbReference type="ARBA" id="ARBA00022692"/>
    </source>
</evidence>
<dbReference type="Proteomes" id="UP000612055">
    <property type="component" value="Unassembled WGS sequence"/>
</dbReference>